<gene>
    <name evidence="1" type="ORF">KSU1_B0152</name>
</gene>
<sequence length="92" mass="9431">MSYISTCCVCGGRGIVTVQSPYIRCAHCSGTGAIKRLTCTACMGKGVQPSAAISSQVCSVCRGSGDDLSASAMYCLRCHGSGVVSVKIMNVE</sequence>
<dbReference type="InterPro" id="IPR036410">
    <property type="entry name" value="HSP_DnaJ_Cys-rich_dom_sf"/>
</dbReference>
<dbReference type="EMBL" id="BAFH01000002">
    <property type="protein sequence ID" value="GAB61009.1"/>
    <property type="molecule type" value="Genomic_DNA"/>
</dbReference>
<evidence type="ECO:0000313" key="2">
    <source>
        <dbReference type="Proteomes" id="UP000002985"/>
    </source>
</evidence>
<accession>I3IH14</accession>
<evidence type="ECO:0000313" key="1">
    <source>
        <dbReference type="EMBL" id="GAB61009.1"/>
    </source>
</evidence>
<proteinExistence type="predicted"/>
<dbReference type="eggNOG" id="COG0484">
    <property type="taxonomic scope" value="Bacteria"/>
</dbReference>
<evidence type="ECO:0008006" key="3">
    <source>
        <dbReference type="Google" id="ProtNLM"/>
    </source>
</evidence>
<comment type="caution">
    <text evidence="1">The sequence shown here is derived from an EMBL/GenBank/DDBJ whole genome shotgun (WGS) entry which is preliminary data.</text>
</comment>
<keyword evidence="2" id="KW-1185">Reference proteome</keyword>
<dbReference type="STRING" id="247490.KSU1_B0152"/>
<reference evidence="1 2" key="1">
    <citation type="journal article" date="2012" name="FEBS Lett.">
        <title>Anammox organism KSU-1 expresses a NirK-type copper-containing nitrite reductase instead of a NirS-type with cytochrome cd1.</title>
        <authorList>
            <person name="Hira D."/>
            <person name="Toh H."/>
            <person name="Migita C.T."/>
            <person name="Okubo H."/>
            <person name="Nishiyama T."/>
            <person name="Hattori M."/>
            <person name="Furukawa K."/>
            <person name="Fujii T."/>
        </authorList>
    </citation>
    <scope>NUCLEOTIDE SEQUENCE [LARGE SCALE GENOMIC DNA]</scope>
</reference>
<dbReference type="Gene3D" id="6.20.20.10">
    <property type="match status" value="2"/>
</dbReference>
<dbReference type="SUPFAM" id="SSF57938">
    <property type="entry name" value="DnaJ/Hsp40 cysteine-rich domain"/>
    <property type="match status" value="2"/>
</dbReference>
<name>I3IH14_9BACT</name>
<protein>
    <recommendedName>
        <fullName evidence="3">CR-type domain-containing protein</fullName>
    </recommendedName>
</protein>
<dbReference type="AlphaFoldDB" id="I3IH14"/>
<dbReference type="Proteomes" id="UP000002985">
    <property type="component" value="Unassembled WGS sequence"/>
</dbReference>
<organism evidence="1 2">
    <name type="scientific">Candidatus Jettenia caeni</name>
    <dbReference type="NCBI Taxonomy" id="247490"/>
    <lineage>
        <taxon>Bacteria</taxon>
        <taxon>Pseudomonadati</taxon>
        <taxon>Planctomycetota</taxon>
        <taxon>Candidatus Brocadiia</taxon>
        <taxon>Candidatus Brocadiales</taxon>
        <taxon>Candidatus Brocadiaceae</taxon>
        <taxon>Candidatus Jettenia</taxon>
    </lineage>
</organism>